<gene>
    <name evidence="2" type="ORF">PLEPLA_LOCUS1056</name>
</gene>
<feature type="region of interest" description="Disordered" evidence="1">
    <location>
        <begin position="1"/>
        <end position="65"/>
    </location>
</feature>
<evidence type="ECO:0000313" key="3">
    <source>
        <dbReference type="Proteomes" id="UP001153269"/>
    </source>
</evidence>
<reference evidence="2" key="1">
    <citation type="submission" date="2020-03" db="EMBL/GenBank/DDBJ databases">
        <authorList>
            <person name="Weist P."/>
        </authorList>
    </citation>
    <scope>NUCLEOTIDE SEQUENCE</scope>
</reference>
<organism evidence="2 3">
    <name type="scientific">Pleuronectes platessa</name>
    <name type="common">European plaice</name>
    <dbReference type="NCBI Taxonomy" id="8262"/>
    <lineage>
        <taxon>Eukaryota</taxon>
        <taxon>Metazoa</taxon>
        <taxon>Chordata</taxon>
        <taxon>Craniata</taxon>
        <taxon>Vertebrata</taxon>
        <taxon>Euteleostomi</taxon>
        <taxon>Actinopterygii</taxon>
        <taxon>Neopterygii</taxon>
        <taxon>Teleostei</taxon>
        <taxon>Neoteleostei</taxon>
        <taxon>Acanthomorphata</taxon>
        <taxon>Carangaria</taxon>
        <taxon>Pleuronectiformes</taxon>
        <taxon>Pleuronectoidei</taxon>
        <taxon>Pleuronectidae</taxon>
        <taxon>Pleuronectes</taxon>
    </lineage>
</organism>
<proteinExistence type="predicted"/>
<evidence type="ECO:0000313" key="2">
    <source>
        <dbReference type="EMBL" id="CAB1413356.1"/>
    </source>
</evidence>
<keyword evidence="3" id="KW-1185">Reference proteome</keyword>
<evidence type="ECO:0000256" key="1">
    <source>
        <dbReference type="SAM" id="MobiDB-lite"/>
    </source>
</evidence>
<comment type="caution">
    <text evidence="2">The sequence shown here is derived from an EMBL/GenBank/DDBJ whole genome shotgun (WGS) entry which is preliminary data.</text>
</comment>
<accession>A0A9N7Y5A7</accession>
<dbReference type="EMBL" id="CADEAL010000051">
    <property type="protein sequence ID" value="CAB1413356.1"/>
    <property type="molecule type" value="Genomic_DNA"/>
</dbReference>
<sequence length="108" mass="11002">MARDGTGGISSLPAGGEGDRSAVVQAVPSRPGSQEKTSVRGRLNDVASQPAPPAPGSKTQRPLSHFPLPLFSPLSHPPLTLIQPGVPFALYGLLACSTATAPSMPPQP</sequence>
<dbReference type="Proteomes" id="UP001153269">
    <property type="component" value="Unassembled WGS sequence"/>
</dbReference>
<name>A0A9N7Y5A7_PLEPL</name>
<dbReference type="AlphaFoldDB" id="A0A9N7Y5A7"/>
<protein>
    <submittedName>
        <fullName evidence="2">Uncharacterized protein</fullName>
    </submittedName>
</protein>